<sequence length="86" mass="8466">STSSLVSIVAYIIGIAAAQAGFNAYSTIPVEGIPGNMRARVMGVMGLCGALAMSAGSYLAGALVKVSSVSLMPVAAVLALVLALPL</sequence>
<evidence type="ECO:0000313" key="2">
    <source>
        <dbReference type="EMBL" id="ETJ39718.1"/>
    </source>
</evidence>
<organism evidence="2">
    <name type="scientific">human gut metagenome</name>
    <dbReference type="NCBI Taxonomy" id="408170"/>
    <lineage>
        <taxon>unclassified sequences</taxon>
        <taxon>metagenomes</taxon>
        <taxon>organismal metagenomes</taxon>
    </lineage>
</organism>
<proteinExistence type="predicted"/>
<accession>W1YAW9</accession>
<dbReference type="EMBL" id="AZMM01006407">
    <property type="protein sequence ID" value="ETJ39718.1"/>
    <property type="molecule type" value="Genomic_DNA"/>
</dbReference>
<feature type="transmembrane region" description="Helical" evidence="1">
    <location>
        <begin position="40"/>
        <end position="60"/>
    </location>
</feature>
<feature type="non-terminal residue" evidence="2">
    <location>
        <position position="86"/>
    </location>
</feature>
<name>W1YAW9_9ZZZZ</name>
<feature type="transmembrane region" description="Helical" evidence="1">
    <location>
        <begin position="66"/>
        <end position="84"/>
    </location>
</feature>
<feature type="non-terminal residue" evidence="2">
    <location>
        <position position="1"/>
    </location>
</feature>
<protein>
    <submittedName>
        <fullName evidence="2">Major facilitator transporter</fullName>
    </submittedName>
</protein>
<dbReference type="Gene3D" id="1.20.1250.20">
    <property type="entry name" value="MFS general substrate transporter like domains"/>
    <property type="match status" value="1"/>
</dbReference>
<evidence type="ECO:0000256" key="1">
    <source>
        <dbReference type="SAM" id="Phobius"/>
    </source>
</evidence>
<feature type="transmembrane region" description="Helical" evidence="1">
    <location>
        <begin position="6"/>
        <end position="28"/>
    </location>
</feature>
<reference evidence="2" key="1">
    <citation type="submission" date="2013-12" db="EMBL/GenBank/DDBJ databases">
        <title>A Varibaculum cambriense genome reconstructed from a premature infant gut community with otherwise low bacterial novelty that shifts toward anaerobic metabolism during the third week of life.</title>
        <authorList>
            <person name="Brown C.T."/>
            <person name="Sharon I."/>
            <person name="Thomas B.C."/>
            <person name="Castelle C.J."/>
            <person name="Morowitz M.J."/>
            <person name="Banfield J.F."/>
        </authorList>
    </citation>
    <scope>NUCLEOTIDE SEQUENCE</scope>
</reference>
<dbReference type="AlphaFoldDB" id="W1YAW9"/>
<comment type="caution">
    <text evidence="2">The sequence shown here is derived from an EMBL/GenBank/DDBJ whole genome shotgun (WGS) entry which is preliminary data.</text>
</comment>
<keyword evidence="1" id="KW-0472">Membrane</keyword>
<dbReference type="SUPFAM" id="SSF103473">
    <property type="entry name" value="MFS general substrate transporter"/>
    <property type="match status" value="1"/>
</dbReference>
<keyword evidence="1" id="KW-1133">Transmembrane helix</keyword>
<keyword evidence="1" id="KW-0812">Transmembrane</keyword>
<gene>
    <name evidence="2" type="ORF">Q604_UNBC06407G0001</name>
</gene>
<dbReference type="InterPro" id="IPR036259">
    <property type="entry name" value="MFS_trans_sf"/>
</dbReference>